<proteinExistence type="predicted"/>
<protein>
    <submittedName>
        <fullName evidence="1">Uncharacterized protein</fullName>
    </submittedName>
</protein>
<sequence>MQPEQILACLRAYPDAYITSFHRSIGSVGGGSYLSGGATGGCTLNYKDSFYKGLGDGFEMVSVHIPLTYVLNMRHLLTEERWEAKDISAKGIIYRLKPEFMPASPTPFCSTNEELIAQRQECLRLLSAA</sequence>
<dbReference type="RefSeq" id="WP_050127337.1">
    <property type="nucleotide sequence ID" value="NZ_CQEM01000036.1"/>
</dbReference>
<dbReference type="Proteomes" id="UP000040088">
    <property type="component" value="Unassembled WGS sequence"/>
</dbReference>
<organism evidence="1 2">
    <name type="scientific">Yersinia aleksiciae</name>
    <dbReference type="NCBI Taxonomy" id="263819"/>
    <lineage>
        <taxon>Bacteria</taxon>
        <taxon>Pseudomonadati</taxon>
        <taxon>Pseudomonadota</taxon>
        <taxon>Gammaproteobacteria</taxon>
        <taxon>Enterobacterales</taxon>
        <taxon>Yersiniaceae</taxon>
        <taxon>Yersinia</taxon>
    </lineage>
</organism>
<dbReference type="AlphaFoldDB" id="A0A0T9V141"/>
<dbReference type="EMBL" id="CQEM01000036">
    <property type="protein sequence ID" value="CNL93821.1"/>
    <property type="molecule type" value="Genomic_DNA"/>
</dbReference>
<reference evidence="2" key="1">
    <citation type="submission" date="2015-03" db="EMBL/GenBank/DDBJ databases">
        <authorList>
            <consortium name="Pathogen Informatics"/>
        </authorList>
    </citation>
    <scope>NUCLEOTIDE SEQUENCE [LARGE SCALE GENOMIC DNA]</scope>
    <source>
        <strain evidence="2">IP27925</strain>
    </source>
</reference>
<accession>A0A0T9V141</accession>
<name>A0A0T9V141_YERAE</name>
<evidence type="ECO:0000313" key="2">
    <source>
        <dbReference type="Proteomes" id="UP000040088"/>
    </source>
</evidence>
<evidence type="ECO:0000313" key="1">
    <source>
        <dbReference type="EMBL" id="CNL93821.1"/>
    </source>
</evidence>
<gene>
    <name evidence="1" type="ORF">ERS008460_04150</name>
</gene>